<dbReference type="Proteomes" id="UP000052008">
    <property type="component" value="Unassembled WGS sequence"/>
</dbReference>
<keyword evidence="6" id="KW-0227">DNA damage</keyword>
<feature type="binding site" evidence="6">
    <location>
        <position position="43"/>
    </location>
    <ligand>
        <name>Mg(2+)</name>
        <dbReference type="ChEBI" id="CHEBI:18420"/>
    </ligand>
</feature>
<dbReference type="GO" id="GO:0006281">
    <property type="term" value="P:DNA repair"/>
    <property type="evidence" value="ECO:0007669"/>
    <property type="project" value="UniProtKB-UniRule"/>
</dbReference>
<evidence type="ECO:0000256" key="1">
    <source>
        <dbReference type="ARBA" id="ARBA00004496"/>
    </source>
</evidence>
<dbReference type="EC" id="3.1.21.7" evidence="6"/>
<dbReference type="GO" id="GO:0003727">
    <property type="term" value="F:single-stranded RNA binding"/>
    <property type="evidence" value="ECO:0007669"/>
    <property type="project" value="TreeGrafter"/>
</dbReference>
<dbReference type="NCBIfam" id="NF008629">
    <property type="entry name" value="PRK11617.1"/>
    <property type="match status" value="1"/>
</dbReference>
<dbReference type="GO" id="GO:0005737">
    <property type="term" value="C:cytoplasm"/>
    <property type="evidence" value="ECO:0007669"/>
    <property type="project" value="UniProtKB-SubCell"/>
</dbReference>
<dbReference type="Gene3D" id="3.30.2170.10">
    <property type="entry name" value="archaeoglobus fulgidus dsm 4304 superfamily"/>
    <property type="match status" value="1"/>
</dbReference>
<comment type="caution">
    <text evidence="7">The sequence shown here is derived from an EMBL/GenBank/DDBJ whole genome shotgun (WGS) entry which is preliminary data.</text>
</comment>
<keyword evidence="4 6" id="KW-0255">Endonuclease</keyword>
<proteinExistence type="inferred from homology"/>
<evidence type="ECO:0000256" key="2">
    <source>
        <dbReference type="ARBA" id="ARBA00022490"/>
    </source>
</evidence>
<comment type="subcellular location">
    <subcellularLocation>
        <location evidence="1 6">Cytoplasm</location>
    </subcellularLocation>
</comment>
<dbReference type="GO" id="GO:0000287">
    <property type="term" value="F:magnesium ion binding"/>
    <property type="evidence" value="ECO:0007669"/>
    <property type="project" value="UniProtKB-UniRule"/>
</dbReference>
<name>A0A0S7WU54_UNCT6</name>
<protein>
    <recommendedName>
        <fullName evidence="6">Endonuclease V</fullName>
        <ecNumber evidence="6">3.1.21.7</ecNumber>
    </recommendedName>
    <alternativeName>
        <fullName evidence="6">Deoxyinosine 3'endonuclease</fullName>
    </alternativeName>
    <alternativeName>
        <fullName evidence="6">Deoxyribonuclease V</fullName>
        <shortName evidence="6">DNase V</shortName>
    </alternativeName>
</protein>
<keyword evidence="6" id="KW-0234">DNA repair</keyword>
<evidence type="ECO:0000256" key="4">
    <source>
        <dbReference type="ARBA" id="ARBA00022759"/>
    </source>
</evidence>
<evidence type="ECO:0000256" key="3">
    <source>
        <dbReference type="ARBA" id="ARBA00022722"/>
    </source>
</evidence>
<dbReference type="PANTHER" id="PTHR28511:SF1">
    <property type="entry name" value="ENDONUCLEASE V"/>
    <property type="match status" value="1"/>
</dbReference>
<feature type="site" description="Interaction with target DNA" evidence="6">
    <location>
        <position position="81"/>
    </location>
</feature>
<dbReference type="CDD" id="cd06559">
    <property type="entry name" value="Endonuclease_V"/>
    <property type="match status" value="1"/>
</dbReference>
<comment type="catalytic activity">
    <reaction evidence="6">
        <text>Endonucleolytic cleavage at apurinic or apyrimidinic sites to products with a 5'-phosphate.</text>
        <dbReference type="EC" id="3.1.21.7"/>
    </reaction>
</comment>
<gene>
    <name evidence="6" type="primary">nfi</name>
    <name evidence="7" type="ORF">AMJ39_03910</name>
</gene>
<comment type="cofactor">
    <cofactor evidence="6">
        <name>Mg(2+)</name>
        <dbReference type="ChEBI" id="CHEBI:18420"/>
    </cofactor>
</comment>
<evidence type="ECO:0000256" key="6">
    <source>
        <dbReference type="HAMAP-Rule" id="MF_00801"/>
    </source>
</evidence>
<comment type="similarity">
    <text evidence="6">Belongs to the endonuclease V family.</text>
</comment>
<keyword evidence="5 6" id="KW-0378">Hydrolase</keyword>
<keyword evidence="3 6" id="KW-0540">Nuclease</keyword>
<dbReference type="PATRIC" id="fig|1703770.3.peg.1601"/>
<feature type="binding site" evidence="6">
    <location>
        <position position="111"/>
    </location>
    <ligand>
        <name>Mg(2+)</name>
        <dbReference type="ChEBI" id="CHEBI:18420"/>
    </ligand>
</feature>
<evidence type="ECO:0000256" key="5">
    <source>
        <dbReference type="ARBA" id="ARBA00022801"/>
    </source>
</evidence>
<organism evidence="7 8">
    <name type="scientific">candidate division TA06 bacterium DG_24</name>
    <dbReference type="NCBI Taxonomy" id="1703770"/>
    <lineage>
        <taxon>Bacteria</taxon>
        <taxon>Bacteria division TA06</taxon>
    </lineage>
</organism>
<dbReference type="GO" id="GO:0016891">
    <property type="term" value="F:RNA endonuclease activity producing 5'-phosphomonoesters, hydrolytic mechanism"/>
    <property type="evidence" value="ECO:0007669"/>
    <property type="project" value="TreeGrafter"/>
</dbReference>
<dbReference type="InterPro" id="IPR007581">
    <property type="entry name" value="Endonuclease-V"/>
</dbReference>
<dbReference type="HAMAP" id="MF_00801">
    <property type="entry name" value="Endonuclease_5"/>
    <property type="match status" value="1"/>
</dbReference>
<dbReference type="STRING" id="1703770.AMJ39_03910"/>
<dbReference type="EMBL" id="LIZS01000015">
    <property type="protein sequence ID" value="KPJ53658.1"/>
    <property type="molecule type" value="Genomic_DNA"/>
</dbReference>
<evidence type="ECO:0000313" key="8">
    <source>
        <dbReference type="Proteomes" id="UP000052008"/>
    </source>
</evidence>
<reference evidence="7 8" key="1">
    <citation type="journal article" date="2015" name="Microbiome">
        <title>Genomic resolution of linkages in carbon, nitrogen, and sulfur cycling among widespread estuary sediment bacteria.</title>
        <authorList>
            <person name="Baker B.J."/>
            <person name="Lazar C.S."/>
            <person name="Teske A.P."/>
            <person name="Dick G.J."/>
        </authorList>
    </citation>
    <scope>NUCLEOTIDE SEQUENCE [LARGE SCALE GENOMIC DNA]</scope>
    <source>
        <strain evidence="7">DG_24</strain>
    </source>
</reference>
<accession>A0A0S7WU54</accession>
<dbReference type="GO" id="GO:0043737">
    <property type="term" value="F:deoxyribonuclease V activity"/>
    <property type="evidence" value="ECO:0007669"/>
    <property type="project" value="UniProtKB-UniRule"/>
</dbReference>
<keyword evidence="6" id="KW-0479">Metal-binding</keyword>
<sequence>MQLVTGHRWKVSPREAIAIQERLATRISLEMGIKRPRFVAGLDVAFDSKRERAFGAAVVCCFPELTVVDEVTASRGIPFPYIPGLLSFRECPVLLSALKKLHTMPDLILVDGQGIAHPRGVGLAAHLGVLLGIPTIGCAKSKLVGEYREPARRRGSISPLRYHGRIVGHVVRTRTDVRPIFVSPGNLIDPKSAADLALACCKGYRLPEPTRIAHQRSREAKRR</sequence>
<keyword evidence="6" id="KW-0460">Magnesium</keyword>
<evidence type="ECO:0000313" key="7">
    <source>
        <dbReference type="EMBL" id="KPJ53658.1"/>
    </source>
</evidence>
<comment type="function">
    <text evidence="6">DNA repair enzyme involved in the repair of deaminated bases. Selectively cleaves double-stranded DNA at the second phosphodiester bond 3' to a deoxyinosine leaving behind the intact lesion on the nicked DNA.</text>
</comment>
<keyword evidence="2 6" id="KW-0963">Cytoplasm</keyword>
<dbReference type="PANTHER" id="PTHR28511">
    <property type="entry name" value="ENDONUCLEASE V"/>
    <property type="match status" value="1"/>
</dbReference>
<dbReference type="Pfam" id="PF04493">
    <property type="entry name" value="Endonuclease_5"/>
    <property type="match status" value="1"/>
</dbReference>
<dbReference type="AlphaFoldDB" id="A0A0S7WU54"/>